<gene>
    <name evidence="1" type="ORF">PROQFM164_S01g002534</name>
</gene>
<dbReference type="EMBL" id="HG792015">
    <property type="protein sequence ID" value="CDM28723.1"/>
    <property type="molecule type" value="Genomic_DNA"/>
</dbReference>
<dbReference type="OrthoDB" id="10047078at2759"/>
<dbReference type="Proteomes" id="UP000030686">
    <property type="component" value="Unassembled WGS sequence"/>
</dbReference>
<evidence type="ECO:0000313" key="1">
    <source>
        <dbReference type="EMBL" id="CDM28723.1"/>
    </source>
</evidence>
<accession>W6PWU0</accession>
<name>W6PWU0_PENRF</name>
<dbReference type="PANTHER" id="PTHR42699">
    <property type="match status" value="1"/>
</dbReference>
<dbReference type="STRING" id="1365484.W6PWU0"/>
<dbReference type="InterPro" id="IPR051750">
    <property type="entry name" value="Trans-sulfuration_enzymes"/>
</dbReference>
<protein>
    <submittedName>
        <fullName evidence="1">Cys/Met metabolism, pyridoxal phosphate-dependent enzyme</fullName>
    </submittedName>
</protein>
<proteinExistence type="predicted"/>
<dbReference type="AlphaFoldDB" id="W6PWU0"/>
<sequence length="225" mass="25236">MAALGINKTQLGEPLPPGDIHGVSVSLPLWEDTVGWSSRNPQVLALLKTGYPRFFIHRLIDRLAEKIVERFHTHNDHLLSLSSGRETLLGMLFPCKRSADQCAQFLRKSLPEIQTCRFTVLSFCKESNSPSRLQTKFGVDWQNLELYAVVYPNSAFSFAKSFWQHTGFGISSRYAVLCLEKQDLLSLKIGRCDAESGSHELAKGLGLPAAGDIDSPKARHWMLHR</sequence>
<dbReference type="GO" id="GO:0019346">
    <property type="term" value="P:transsulfuration"/>
    <property type="evidence" value="ECO:0007669"/>
    <property type="project" value="TreeGrafter"/>
</dbReference>
<evidence type="ECO:0000313" key="2">
    <source>
        <dbReference type="Proteomes" id="UP000030686"/>
    </source>
</evidence>
<keyword evidence="2" id="KW-1185">Reference proteome</keyword>
<dbReference type="PANTHER" id="PTHR42699:SF1">
    <property type="entry name" value="CYSTATHIONINE GAMMA-SYNTHASE-RELATED"/>
    <property type="match status" value="1"/>
</dbReference>
<organism evidence="1 2">
    <name type="scientific">Penicillium roqueforti (strain FM164)</name>
    <dbReference type="NCBI Taxonomy" id="1365484"/>
    <lineage>
        <taxon>Eukaryota</taxon>
        <taxon>Fungi</taxon>
        <taxon>Dikarya</taxon>
        <taxon>Ascomycota</taxon>
        <taxon>Pezizomycotina</taxon>
        <taxon>Eurotiomycetes</taxon>
        <taxon>Eurotiomycetidae</taxon>
        <taxon>Eurotiales</taxon>
        <taxon>Aspergillaceae</taxon>
        <taxon>Penicillium</taxon>
    </lineage>
</organism>
<dbReference type="GO" id="GO:0003962">
    <property type="term" value="F:cystathionine gamma-synthase activity"/>
    <property type="evidence" value="ECO:0007669"/>
    <property type="project" value="TreeGrafter"/>
</dbReference>
<reference evidence="1" key="1">
    <citation type="journal article" date="2014" name="Nat. Commun.">
        <title>Multiple recent horizontal transfers of a large genomic region in cheese making fungi.</title>
        <authorList>
            <person name="Cheeseman K."/>
            <person name="Ropars J."/>
            <person name="Renault P."/>
            <person name="Dupont J."/>
            <person name="Gouzy J."/>
            <person name="Branca A."/>
            <person name="Abraham A.L."/>
            <person name="Ceppi M."/>
            <person name="Conseiller E."/>
            <person name="Debuchy R."/>
            <person name="Malagnac F."/>
            <person name="Goarin A."/>
            <person name="Silar P."/>
            <person name="Lacoste S."/>
            <person name="Sallet E."/>
            <person name="Bensimon A."/>
            <person name="Giraud T."/>
            <person name="Brygoo Y."/>
        </authorList>
    </citation>
    <scope>NUCLEOTIDE SEQUENCE [LARGE SCALE GENOMIC DNA]</scope>
    <source>
        <strain evidence="1">FM164</strain>
    </source>
</reference>